<dbReference type="InterPro" id="IPR008250">
    <property type="entry name" value="ATPase_P-typ_transduc_dom_A_sf"/>
</dbReference>
<keyword evidence="2" id="KW-1133">Transmembrane helix</keyword>
<dbReference type="SUPFAM" id="SSF81665">
    <property type="entry name" value="Calcium ATPase, transmembrane domain M"/>
    <property type="match status" value="1"/>
</dbReference>
<feature type="transmembrane region" description="Helical" evidence="2">
    <location>
        <begin position="95"/>
        <end position="114"/>
    </location>
</feature>
<comment type="caution">
    <text evidence="4">The sequence shown here is derived from an EMBL/GenBank/DDBJ whole genome shotgun (WGS) entry which is preliminary data.</text>
</comment>
<evidence type="ECO:0000313" key="5">
    <source>
        <dbReference type="Proteomes" id="UP001152561"/>
    </source>
</evidence>
<feature type="domain" description="P-type ATPase A" evidence="3">
    <location>
        <begin position="2"/>
        <end position="70"/>
    </location>
</feature>
<dbReference type="Proteomes" id="UP001152561">
    <property type="component" value="Unassembled WGS sequence"/>
</dbReference>
<dbReference type="AlphaFoldDB" id="A0A9Q1MP20"/>
<keyword evidence="5" id="KW-1185">Reference proteome</keyword>
<protein>
    <recommendedName>
        <fullName evidence="3">P-type ATPase A domain-containing protein</fullName>
    </recommendedName>
</protein>
<organism evidence="4 5">
    <name type="scientific">Anisodus acutangulus</name>
    <dbReference type="NCBI Taxonomy" id="402998"/>
    <lineage>
        <taxon>Eukaryota</taxon>
        <taxon>Viridiplantae</taxon>
        <taxon>Streptophyta</taxon>
        <taxon>Embryophyta</taxon>
        <taxon>Tracheophyta</taxon>
        <taxon>Spermatophyta</taxon>
        <taxon>Magnoliopsida</taxon>
        <taxon>eudicotyledons</taxon>
        <taxon>Gunneridae</taxon>
        <taxon>Pentapetalae</taxon>
        <taxon>asterids</taxon>
        <taxon>lamiids</taxon>
        <taxon>Solanales</taxon>
        <taxon>Solanaceae</taxon>
        <taxon>Solanoideae</taxon>
        <taxon>Hyoscyameae</taxon>
        <taxon>Anisodus</taxon>
    </lineage>
</organism>
<dbReference type="EMBL" id="JAJAGQ010000006">
    <property type="protein sequence ID" value="KAJ8561107.1"/>
    <property type="molecule type" value="Genomic_DNA"/>
</dbReference>
<dbReference type="Pfam" id="PF00122">
    <property type="entry name" value="E1-E2_ATPase"/>
    <property type="match status" value="1"/>
</dbReference>
<keyword evidence="2" id="KW-0472">Membrane</keyword>
<reference evidence="5" key="1">
    <citation type="journal article" date="2023" name="Proc. Natl. Acad. Sci. U.S.A.">
        <title>Genomic and structural basis for evolution of tropane alkaloid biosynthesis.</title>
        <authorList>
            <person name="Wanga Y.-J."/>
            <person name="Taina T."/>
            <person name="Yua J.-Y."/>
            <person name="Lia J."/>
            <person name="Xua B."/>
            <person name="Chenc J."/>
            <person name="D'Auriad J.C."/>
            <person name="Huanga J.-P."/>
            <person name="Huanga S.-X."/>
        </authorList>
    </citation>
    <scope>NUCLEOTIDE SEQUENCE [LARGE SCALE GENOMIC DNA]</scope>
    <source>
        <strain evidence="5">cv. KIB-2019</strain>
    </source>
</reference>
<name>A0A9Q1MP20_9SOLA</name>
<dbReference type="PANTHER" id="PTHR42861">
    <property type="entry name" value="CALCIUM-TRANSPORTING ATPASE"/>
    <property type="match status" value="1"/>
</dbReference>
<dbReference type="InterPro" id="IPR023298">
    <property type="entry name" value="ATPase_P-typ_TM_dom_sf"/>
</dbReference>
<accession>A0A9Q1MP20</accession>
<dbReference type="SUPFAM" id="SSF81653">
    <property type="entry name" value="Calcium ATPase, transduction domain A"/>
    <property type="match status" value="1"/>
</dbReference>
<evidence type="ECO:0000313" key="4">
    <source>
        <dbReference type="EMBL" id="KAJ8561107.1"/>
    </source>
</evidence>
<dbReference type="InterPro" id="IPR059000">
    <property type="entry name" value="ATPase_P-type_domA"/>
</dbReference>
<gene>
    <name evidence="4" type="ORF">K7X08_027297</name>
</gene>
<keyword evidence="1" id="KW-0460">Magnesium</keyword>
<evidence type="ECO:0000259" key="3">
    <source>
        <dbReference type="Pfam" id="PF00122"/>
    </source>
</evidence>
<proteinExistence type="predicted"/>
<evidence type="ECO:0000256" key="1">
    <source>
        <dbReference type="ARBA" id="ARBA00022842"/>
    </source>
</evidence>
<evidence type="ECO:0000256" key="2">
    <source>
        <dbReference type="SAM" id="Phobius"/>
    </source>
</evidence>
<feature type="transmembrane region" description="Helical" evidence="2">
    <location>
        <begin position="126"/>
        <end position="145"/>
    </location>
</feature>
<dbReference type="OrthoDB" id="116380at2759"/>
<dbReference type="Gene3D" id="2.70.150.10">
    <property type="entry name" value="Calcium-transporting ATPase, cytoplasmic transduction domain A"/>
    <property type="match status" value="1"/>
</dbReference>
<keyword evidence="2" id="KW-0812">Transmembrane</keyword>
<sequence>MGDIVPADARILESTTDPVVKIDQSDLTGESLPVTKSPGDFVYFGSTCQQGEIIKAIVIATGVHNRYRNAATAHVVDSSNQVECFRNVSKGIGNFCIHFVAVVMMVEIIVMYCIQNRTYRSGIDNLLVLLIGGIPIGMPTILLLIMRRGAYSLSHAGMLDVQRDLIEVFANDSNKDTVALMAARACKWERLASGPGNSLLLPHCPNDKQTSHTYFDGEGKMRRVSIGEAEHILNHYAHNKL</sequence>
<dbReference type="Gene3D" id="1.20.1110.10">
    <property type="entry name" value="Calcium-transporting ATPase, transmembrane domain"/>
    <property type="match status" value="1"/>
</dbReference>